<protein>
    <recommendedName>
        <fullName evidence="12">Olfactory receptor</fullName>
    </recommendedName>
</protein>
<proteinExistence type="inferred from homology"/>
<dbReference type="PANTHER" id="PTHR26452">
    <property type="entry name" value="OLFACTORY RECEPTOR"/>
    <property type="match status" value="1"/>
</dbReference>
<dbReference type="FunFam" id="1.10.1220.70:FF:000001">
    <property type="entry name" value="Olfactory receptor"/>
    <property type="match status" value="1"/>
</dbReference>
<organism evidence="14 15">
    <name type="scientific">Alligator sinensis</name>
    <name type="common">Chinese alligator</name>
    <dbReference type="NCBI Taxonomy" id="38654"/>
    <lineage>
        <taxon>Eukaryota</taxon>
        <taxon>Metazoa</taxon>
        <taxon>Chordata</taxon>
        <taxon>Craniata</taxon>
        <taxon>Vertebrata</taxon>
        <taxon>Euteleostomi</taxon>
        <taxon>Archelosauria</taxon>
        <taxon>Archosauria</taxon>
        <taxon>Crocodylia</taxon>
        <taxon>Alligatoridae</taxon>
        <taxon>Alligatorinae</taxon>
        <taxon>Alligator</taxon>
    </lineage>
</organism>
<evidence type="ECO:0000313" key="15">
    <source>
        <dbReference type="RefSeq" id="XP_014382759.2"/>
    </source>
</evidence>
<dbReference type="GO" id="GO:0004930">
    <property type="term" value="F:G protein-coupled receptor activity"/>
    <property type="evidence" value="ECO:0007669"/>
    <property type="project" value="UniProtKB-KW"/>
</dbReference>
<dbReference type="Proteomes" id="UP000189705">
    <property type="component" value="Unplaced"/>
</dbReference>
<dbReference type="GO" id="GO:0004984">
    <property type="term" value="F:olfactory receptor activity"/>
    <property type="evidence" value="ECO:0007669"/>
    <property type="project" value="InterPro"/>
</dbReference>
<dbReference type="KEGG" id="asn:102379891"/>
<dbReference type="InterPro" id="IPR000276">
    <property type="entry name" value="GPCR_Rhodpsn"/>
</dbReference>
<dbReference type="Pfam" id="PF13853">
    <property type="entry name" value="7tm_4"/>
    <property type="match status" value="1"/>
</dbReference>
<evidence type="ECO:0000256" key="7">
    <source>
        <dbReference type="ARBA" id="ARBA00023040"/>
    </source>
</evidence>
<comment type="subcellular location">
    <subcellularLocation>
        <location evidence="1 12">Cell membrane</location>
        <topology evidence="1 12">Multi-pass membrane protein</topology>
    </subcellularLocation>
</comment>
<feature type="transmembrane region" description="Helical" evidence="12">
    <location>
        <begin position="289"/>
        <end position="309"/>
    </location>
</feature>
<dbReference type="CDD" id="cd15231">
    <property type="entry name" value="7tmA_OR5V1-like"/>
    <property type="match status" value="1"/>
</dbReference>
<keyword evidence="5 12" id="KW-0552">Olfaction</keyword>
<evidence type="ECO:0000313" key="14">
    <source>
        <dbReference type="Proteomes" id="UP000189705"/>
    </source>
</evidence>
<feature type="domain" description="G-protein coupled receptors family 1 profile" evidence="13">
    <location>
        <begin position="58"/>
        <end position="307"/>
    </location>
</feature>
<keyword evidence="10 11" id="KW-0807">Transducer</keyword>
<dbReference type="InterPro" id="IPR017452">
    <property type="entry name" value="GPCR_Rhodpsn_7TM"/>
</dbReference>
<feature type="transmembrane region" description="Helical" evidence="12">
    <location>
        <begin position="115"/>
        <end position="137"/>
    </location>
</feature>
<dbReference type="InterPro" id="IPR050516">
    <property type="entry name" value="Olfactory_GPCR"/>
</dbReference>
<keyword evidence="7 11" id="KW-0297">G-protein coupled receptor</keyword>
<name>A0A1U8DYI3_ALLSI</name>
<evidence type="ECO:0000256" key="5">
    <source>
        <dbReference type="ARBA" id="ARBA00022725"/>
    </source>
</evidence>
<evidence type="ECO:0000256" key="1">
    <source>
        <dbReference type="ARBA" id="ARBA00004651"/>
    </source>
</evidence>
<reference evidence="15" key="1">
    <citation type="submission" date="2025-08" db="UniProtKB">
        <authorList>
            <consortium name="RefSeq"/>
        </authorList>
    </citation>
    <scope>IDENTIFICATION</scope>
</reference>
<dbReference type="AlphaFoldDB" id="A0A1U8DYI3"/>
<evidence type="ECO:0000256" key="4">
    <source>
        <dbReference type="ARBA" id="ARBA00022692"/>
    </source>
</evidence>
<accession>A0A1U8DYI3</accession>
<dbReference type="GO" id="GO:0005886">
    <property type="term" value="C:plasma membrane"/>
    <property type="evidence" value="ECO:0007669"/>
    <property type="project" value="UniProtKB-SubCell"/>
</dbReference>
<dbReference type="PRINTS" id="PR00237">
    <property type="entry name" value="GPCRRHODOPSN"/>
</dbReference>
<evidence type="ECO:0000256" key="10">
    <source>
        <dbReference type="ARBA" id="ARBA00023224"/>
    </source>
</evidence>
<comment type="similarity">
    <text evidence="2 11">Belongs to the G-protein coupled receptor 1 family.</text>
</comment>
<gene>
    <name evidence="15" type="primary">LOC102379891</name>
</gene>
<feature type="transmembrane region" description="Helical" evidence="12">
    <location>
        <begin position="218"/>
        <end position="242"/>
    </location>
</feature>
<keyword evidence="3 12" id="KW-1003">Cell membrane</keyword>
<sequence>MEGYALHRRDRVAATGPMDGANQTQVTEFVFLGFSRVLQGQAFLFLAFLAIYLITLLGNCLILTLIVLDPQLHSPMYFFLGHLSFLDMCYSSVTLPKILVNFVRQQETISYRECMAQMFFLMICAGTECALLTVMAFDRYVAICKPLHYTRIMSKKVRVPLATACWLWGILDSAIHTFLATDVSFCGANQIHHIFCDVPPLLKIACSDTYVNEIMLHLASIFVGLIPFLLVLISYVYILLAILRIHSNTGRRKAFSTCTSHLVVVIIYFGMAILNYNRPSAGYSLEVDTLISTLYSIVTPMLNPLIYSLRNQDVRGALRRALGHQKKDCVSPQSL</sequence>
<dbReference type="PROSITE" id="PS50262">
    <property type="entry name" value="G_PROTEIN_RECEP_F1_2"/>
    <property type="match status" value="1"/>
</dbReference>
<keyword evidence="9 11" id="KW-0675">Receptor</keyword>
<keyword evidence="6 12" id="KW-1133">Transmembrane helix</keyword>
<dbReference type="eggNOG" id="ENOG502QWPY">
    <property type="taxonomic scope" value="Eukaryota"/>
</dbReference>
<evidence type="ECO:0000256" key="12">
    <source>
        <dbReference type="RuleBase" id="RU363047"/>
    </source>
</evidence>
<dbReference type="SUPFAM" id="SSF81321">
    <property type="entry name" value="Family A G protein-coupled receptor-like"/>
    <property type="match status" value="1"/>
</dbReference>
<evidence type="ECO:0000256" key="11">
    <source>
        <dbReference type="RuleBase" id="RU000688"/>
    </source>
</evidence>
<evidence type="ECO:0000256" key="6">
    <source>
        <dbReference type="ARBA" id="ARBA00022989"/>
    </source>
</evidence>
<keyword evidence="12" id="KW-0716">Sensory transduction</keyword>
<evidence type="ECO:0000256" key="8">
    <source>
        <dbReference type="ARBA" id="ARBA00023136"/>
    </source>
</evidence>
<dbReference type="GeneID" id="102379891"/>
<keyword evidence="4 11" id="KW-0812">Transmembrane</keyword>
<dbReference type="PRINTS" id="PR00245">
    <property type="entry name" value="OLFACTORYR"/>
</dbReference>
<keyword evidence="14" id="KW-1185">Reference proteome</keyword>
<dbReference type="RefSeq" id="XP_014382759.2">
    <property type="nucleotide sequence ID" value="XM_014527273.2"/>
</dbReference>
<feature type="transmembrane region" description="Helical" evidence="12">
    <location>
        <begin position="254"/>
        <end position="277"/>
    </location>
</feature>
<dbReference type="Gene3D" id="1.20.1070.10">
    <property type="entry name" value="Rhodopsin 7-helix transmembrane proteins"/>
    <property type="match status" value="1"/>
</dbReference>
<feature type="transmembrane region" description="Helical" evidence="12">
    <location>
        <begin position="42"/>
        <end position="68"/>
    </location>
</feature>
<feature type="transmembrane region" description="Helical" evidence="12">
    <location>
        <begin position="157"/>
        <end position="179"/>
    </location>
</feature>
<dbReference type="FunFam" id="1.20.1070.10:FF:000015">
    <property type="entry name" value="Olfactory receptor"/>
    <property type="match status" value="1"/>
</dbReference>
<keyword evidence="8 12" id="KW-0472">Membrane</keyword>
<dbReference type="InParanoid" id="A0A1U8DYI3"/>
<dbReference type="InterPro" id="IPR000725">
    <property type="entry name" value="Olfact_rcpt"/>
</dbReference>
<dbReference type="PROSITE" id="PS00237">
    <property type="entry name" value="G_PROTEIN_RECEP_F1_1"/>
    <property type="match status" value="1"/>
</dbReference>
<evidence type="ECO:0000256" key="9">
    <source>
        <dbReference type="ARBA" id="ARBA00023170"/>
    </source>
</evidence>
<evidence type="ECO:0000256" key="2">
    <source>
        <dbReference type="ARBA" id="ARBA00010663"/>
    </source>
</evidence>
<evidence type="ECO:0000259" key="13">
    <source>
        <dbReference type="PROSITE" id="PS50262"/>
    </source>
</evidence>
<evidence type="ECO:0000256" key="3">
    <source>
        <dbReference type="ARBA" id="ARBA00022475"/>
    </source>
</evidence>